<evidence type="ECO:0000256" key="3">
    <source>
        <dbReference type="ARBA" id="ARBA00022490"/>
    </source>
</evidence>
<evidence type="ECO:0000259" key="11">
    <source>
        <dbReference type="Pfam" id="PF04452"/>
    </source>
</evidence>
<dbReference type="RefSeq" id="WP_147098057.1">
    <property type="nucleotide sequence ID" value="NZ_VOOS01000001.1"/>
</dbReference>
<comment type="similarity">
    <text evidence="2 10">Belongs to the RNA methyltransferase RsmE family.</text>
</comment>
<dbReference type="Gene3D" id="3.40.1280.10">
    <property type="match status" value="1"/>
</dbReference>
<dbReference type="Proteomes" id="UP000321721">
    <property type="component" value="Unassembled WGS sequence"/>
</dbReference>
<accession>A0A5C6RWM4</accession>
<keyword evidence="7 10" id="KW-0949">S-adenosyl-L-methionine</keyword>
<name>A0A5C6RWM4_9FLAO</name>
<dbReference type="GO" id="GO:0005737">
    <property type="term" value="C:cytoplasm"/>
    <property type="evidence" value="ECO:0007669"/>
    <property type="project" value="UniProtKB-SubCell"/>
</dbReference>
<evidence type="ECO:0000313" key="14">
    <source>
        <dbReference type="Proteomes" id="UP000321721"/>
    </source>
</evidence>
<dbReference type="InterPro" id="IPR029028">
    <property type="entry name" value="Alpha/beta_knot_MTases"/>
</dbReference>
<reference evidence="13 14" key="1">
    <citation type="submission" date="2019-08" db="EMBL/GenBank/DDBJ databases">
        <title>Genome of Vicingus serpentipes NCIMB 15042.</title>
        <authorList>
            <person name="Bowman J.P."/>
        </authorList>
    </citation>
    <scope>NUCLEOTIDE SEQUENCE [LARGE SCALE GENOMIC DNA]</scope>
    <source>
        <strain evidence="13 14">NCIMB 15042</strain>
    </source>
</reference>
<proteinExistence type="inferred from homology"/>
<dbReference type="OrthoDB" id="9815641at2"/>
<dbReference type="PANTHER" id="PTHR30027">
    <property type="entry name" value="RIBOSOMAL RNA SMALL SUBUNIT METHYLTRANSFERASE E"/>
    <property type="match status" value="1"/>
</dbReference>
<dbReference type="GO" id="GO:0070042">
    <property type="term" value="F:rRNA (uridine-N3-)-methyltransferase activity"/>
    <property type="evidence" value="ECO:0007669"/>
    <property type="project" value="TreeGrafter"/>
</dbReference>
<evidence type="ECO:0000256" key="5">
    <source>
        <dbReference type="ARBA" id="ARBA00022603"/>
    </source>
</evidence>
<dbReference type="SUPFAM" id="SSF88697">
    <property type="entry name" value="PUA domain-like"/>
    <property type="match status" value="1"/>
</dbReference>
<evidence type="ECO:0000256" key="6">
    <source>
        <dbReference type="ARBA" id="ARBA00022679"/>
    </source>
</evidence>
<dbReference type="PANTHER" id="PTHR30027:SF3">
    <property type="entry name" value="16S RRNA (URACIL(1498)-N(3))-METHYLTRANSFERASE"/>
    <property type="match status" value="1"/>
</dbReference>
<dbReference type="InterPro" id="IPR006700">
    <property type="entry name" value="RsmE"/>
</dbReference>
<dbReference type="Gene3D" id="2.40.240.20">
    <property type="entry name" value="Hypothetical PUA domain-like, domain 1"/>
    <property type="match status" value="1"/>
</dbReference>
<dbReference type="InterPro" id="IPR015947">
    <property type="entry name" value="PUA-like_sf"/>
</dbReference>
<evidence type="ECO:0000259" key="12">
    <source>
        <dbReference type="Pfam" id="PF20260"/>
    </source>
</evidence>
<comment type="caution">
    <text evidence="13">The sequence shown here is derived from an EMBL/GenBank/DDBJ whole genome shotgun (WGS) entry which is preliminary data.</text>
</comment>
<evidence type="ECO:0000313" key="13">
    <source>
        <dbReference type="EMBL" id="TXB66956.1"/>
    </source>
</evidence>
<evidence type="ECO:0000256" key="10">
    <source>
        <dbReference type="PIRNR" id="PIRNR015601"/>
    </source>
</evidence>
<evidence type="ECO:0000256" key="8">
    <source>
        <dbReference type="ARBA" id="ARBA00025699"/>
    </source>
</evidence>
<evidence type="ECO:0000256" key="9">
    <source>
        <dbReference type="ARBA" id="ARBA00047944"/>
    </source>
</evidence>
<protein>
    <recommendedName>
        <fullName evidence="10">Ribosomal RNA small subunit methyltransferase E</fullName>
        <ecNumber evidence="10">2.1.1.193</ecNumber>
    </recommendedName>
</protein>
<evidence type="ECO:0000256" key="2">
    <source>
        <dbReference type="ARBA" id="ARBA00005528"/>
    </source>
</evidence>
<dbReference type="NCBIfam" id="NF008702">
    <property type="entry name" value="PRK11713.6-1"/>
    <property type="match status" value="1"/>
</dbReference>
<feature type="domain" description="Ribosomal RNA small subunit methyltransferase E PUA-like" evidence="12">
    <location>
        <begin position="17"/>
        <end position="64"/>
    </location>
</feature>
<dbReference type="AlphaFoldDB" id="A0A5C6RWM4"/>
<evidence type="ECO:0000256" key="4">
    <source>
        <dbReference type="ARBA" id="ARBA00022552"/>
    </source>
</evidence>
<keyword evidence="5 10" id="KW-0489">Methyltransferase</keyword>
<keyword evidence="4 10" id="KW-0698">rRNA processing</keyword>
<gene>
    <name evidence="13" type="ORF">FRY74_01880</name>
</gene>
<dbReference type="Pfam" id="PF04452">
    <property type="entry name" value="Methyltrans_RNA"/>
    <property type="match status" value="1"/>
</dbReference>
<keyword evidence="6 10" id="KW-0808">Transferase</keyword>
<evidence type="ECO:0000256" key="1">
    <source>
        <dbReference type="ARBA" id="ARBA00004496"/>
    </source>
</evidence>
<dbReference type="CDD" id="cd18084">
    <property type="entry name" value="RsmE-like"/>
    <property type="match status" value="1"/>
</dbReference>
<dbReference type="EMBL" id="VOOS01000001">
    <property type="protein sequence ID" value="TXB66956.1"/>
    <property type="molecule type" value="Genomic_DNA"/>
</dbReference>
<evidence type="ECO:0000256" key="7">
    <source>
        <dbReference type="ARBA" id="ARBA00022691"/>
    </source>
</evidence>
<dbReference type="EC" id="2.1.1.193" evidence="10"/>
<dbReference type="SUPFAM" id="SSF75217">
    <property type="entry name" value="alpha/beta knot"/>
    <property type="match status" value="1"/>
</dbReference>
<dbReference type="GO" id="GO:0070475">
    <property type="term" value="P:rRNA base methylation"/>
    <property type="evidence" value="ECO:0007669"/>
    <property type="project" value="TreeGrafter"/>
</dbReference>
<organism evidence="13 14">
    <name type="scientific">Vicingus serpentipes</name>
    <dbReference type="NCBI Taxonomy" id="1926625"/>
    <lineage>
        <taxon>Bacteria</taxon>
        <taxon>Pseudomonadati</taxon>
        <taxon>Bacteroidota</taxon>
        <taxon>Flavobacteriia</taxon>
        <taxon>Flavobacteriales</taxon>
        <taxon>Vicingaceae</taxon>
        <taxon>Vicingus</taxon>
    </lineage>
</organism>
<keyword evidence="3 10" id="KW-0963">Cytoplasm</keyword>
<sequence>MNIFYTPNITNTNTFVLDETESKHAIKVLRLNQGDEICLVDGKGSFYIAEINNAHQKKCEVKIIKHEKEENNKPRIHIAIAPTKNNDRLEWFIEKTTEIGISEISPIICDHSERKFLKTERLEKRAISAMKQSLKATLPLINDSINFKNFVNSIPETTEKYIAHCYNENQKHLKEIYPGSKDCVVLIGPEGDFSLQEVELALNNGFTPISLGKSRLRTETAGLVACNILNLINE</sequence>
<comment type="catalytic activity">
    <reaction evidence="9 10">
        <text>uridine(1498) in 16S rRNA + S-adenosyl-L-methionine = N(3)-methyluridine(1498) in 16S rRNA + S-adenosyl-L-homocysteine + H(+)</text>
        <dbReference type="Rhea" id="RHEA:42920"/>
        <dbReference type="Rhea" id="RHEA-COMP:10283"/>
        <dbReference type="Rhea" id="RHEA-COMP:10284"/>
        <dbReference type="ChEBI" id="CHEBI:15378"/>
        <dbReference type="ChEBI" id="CHEBI:57856"/>
        <dbReference type="ChEBI" id="CHEBI:59789"/>
        <dbReference type="ChEBI" id="CHEBI:65315"/>
        <dbReference type="ChEBI" id="CHEBI:74502"/>
        <dbReference type="EC" id="2.1.1.193"/>
    </reaction>
</comment>
<dbReference type="NCBIfam" id="TIGR00046">
    <property type="entry name" value="RsmE family RNA methyltransferase"/>
    <property type="match status" value="1"/>
</dbReference>
<comment type="function">
    <text evidence="8 10">Specifically methylates the N3 position of the uracil ring of uridine 1498 (m3U1498) in 16S rRNA. Acts on the fully assembled 30S ribosomal subunit.</text>
</comment>
<keyword evidence="14" id="KW-1185">Reference proteome</keyword>
<dbReference type="InterPro" id="IPR029026">
    <property type="entry name" value="tRNA_m1G_MTases_N"/>
</dbReference>
<dbReference type="PIRSF" id="PIRSF015601">
    <property type="entry name" value="MTase_slr0722"/>
    <property type="match status" value="1"/>
</dbReference>
<dbReference type="Pfam" id="PF20260">
    <property type="entry name" value="PUA_4"/>
    <property type="match status" value="1"/>
</dbReference>
<dbReference type="InterPro" id="IPR046887">
    <property type="entry name" value="RsmE_PUA-like"/>
</dbReference>
<feature type="domain" description="Ribosomal RNA small subunit methyltransferase E methyltransferase" evidence="11">
    <location>
        <begin position="73"/>
        <end position="229"/>
    </location>
</feature>
<dbReference type="InterPro" id="IPR046886">
    <property type="entry name" value="RsmE_MTase_dom"/>
</dbReference>
<comment type="subcellular location">
    <subcellularLocation>
        <location evidence="1 10">Cytoplasm</location>
    </subcellularLocation>
</comment>